<gene>
    <name evidence="1" type="ORF">BaRGS_00012585</name>
</gene>
<protein>
    <submittedName>
        <fullName evidence="1">Uncharacterized protein</fullName>
    </submittedName>
</protein>
<accession>A0ABD0L9Y7</accession>
<organism evidence="1 2">
    <name type="scientific">Batillaria attramentaria</name>
    <dbReference type="NCBI Taxonomy" id="370345"/>
    <lineage>
        <taxon>Eukaryota</taxon>
        <taxon>Metazoa</taxon>
        <taxon>Spiralia</taxon>
        <taxon>Lophotrochozoa</taxon>
        <taxon>Mollusca</taxon>
        <taxon>Gastropoda</taxon>
        <taxon>Caenogastropoda</taxon>
        <taxon>Sorbeoconcha</taxon>
        <taxon>Cerithioidea</taxon>
        <taxon>Batillariidae</taxon>
        <taxon>Batillaria</taxon>
    </lineage>
</organism>
<evidence type="ECO:0000313" key="2">
    <source>
        <dbReference type="Proteomes" id="UP001519460"/>
    </source>
</evidence>
<reference evidence="1 2" key="1">
    <citation type="journal article" date="2023" name="Sci. Data">
        <title>Genome assembly of the Korean intertidal mud-creeper Batillaria attramentaria.</title>
        <authorList>
            <person name="Patra A.K."/>
            <person name="Ho P.T."/>
            <person name="Jun S."/>
            <person name="Lee S.J."/>
            <person name="Kim Y."/>
            <person name="Won Y.J."/>
        </authorList>
    </citation>
    <scope>NUCLEOTIDE SEQUENCE [LARGE SCALE GENOMIC DNA]</scope>
    <source>
        <strain evidence="1">Wonlab-2016</strain>
    </source>
</reference>
<sequence length="141" mass="16408">MDATLFHASTTTRLDLLTNHHKHRTKHHRRSRFFSFSTGSRSAGASKTLFRQNLNHGKDESPVWVRRIQKKPWARWPRKGRQLREGRQPNLRLRSSAVFSDGKICSMHMKSDWSLDAAWRTYSAAGETGVLIKADRHEGWE</sequence>
<comment type="caution">
    <text evidence="1">The sequence shown here is derived from an EMBL/GenBank/DDBJ whole genome shotgun (WGS) entry which is preliminary data.</text>
</comment>
<dbReference type="Proteomes" id="UP001519460">
    <property type="component" value="Unassembled WGS sequence"/>
</dbReference>
<evidence type="ECO:0000313" key="1">
    <source>
        <dbReference type="EMBL" id="KAK7496175.1"/>
    </source>
</evidence>
<proteinExistence type="predicted"/>
<name>A0ABD0L9Y7_9CAEN</name>
<dbReference type="AlphaFoldDB" id="A0ABD0L9Y7"/>
<keyword evidence="2" id="KW-1185">Reference proteome</keyword>
<dbReference type="EMBL" id="JACVVK020000069">
    <property type="protein sequence ID" value="KAK7496175.1"/>
    <property type="molecule type" value="Genomic_DNA"/>
</dbReference>